<feature type="domain" description="Core-binding (CB)" evidence="7">
    <location>
        <begin position="25"/>
        <end position="122"/>
    </location>
</feature>
<accession>A0ABD5UD17</accession>
<dbReference type="GO" id="GO:0006310">
    <property type="term" value="P:DNA recombination"/>
    <property type="evidence" value="ECO:0007669"/>
    <property type="project" value="UniProtKB-KW"/>
</dbReference>
<sequence length="397" mass="44561">MGLDERDGGDGREDTGPAPLGRDEENLETLVARYLDSKSRGARGDGTPTGTYRASAASELRRWRAWMDARDYGLVDLDDDGRRVMRRYAAHLARRTRGDDGIAPTTAHTYFAYVSGCLSYAVRDGVLSRNPALADRAREELPDAERDRTDQQFWSPEQRRRLVAFVDRRAATAVETDGLDAGTPVRDRALVRVLAYAAVRGAEVLRHPKDDRPGRQGLRWRDVDLDRGTMRVLGKDQRREAALLPRVAARGLERWRAVQRPPSDDWPVFPTAHAPSKYRAVREALGSDADEILEAKDVECVLREHDVAPPALTTAGARSLLRRLTDEAGVDVDEDGPGYLQLHGARRGMLEAVYRRDRGDAQDLARHKSLSTTREAYQHIDAEERTERIDAHLDELE</sequence>
<evidence type="ECO:0000256" key="2">
    <source>
        <dbReference type="ARBA" id="ARBA00023125"/>
    </source>
</evidence>
<evidence type="ECO:0000313" key="9">
    <source>
        <dbReference type="Proteomes" id="UP001596406"/>
    </source>
</evidence>
<dbReference type="Gene3D" id="1.10.150.130">
    <property type="match status" value="1"/>
</dbReference>
<dbReference type="PANTHER" id="PTHR30349:SF41">
    <property type="entry name" value="INTEGRASE_RECOMBINASE PROTEIN MJ0367-RELATED"/>
    <property type="match status" value="1"/>
</dbReference>
<dbReference type="PANTHER" id="PTHR30349">
    <property type="entry name" value="PHAGE INTEGRASE-RELATED"/>
    <property type="match status" value="1"/>
</dbReference>
<dbReference type="InterPro" id="IPR050090">
    <property type="entry name" value="Tyrosine_recombinase_XerCD"/>
</dbReference>
<evidence type="ECO:0000259" key="6">
    <source>
        <dbReference type="PROSITE" id="PS51898"/>
    </source>
</evidence>
<dbReference type="InterPro" id="IPR010998">
    <property type="entry name" value="Integrase_recombinase_N"/>
</dbReference>
<gene>
    <name evidence="8" type="ORF">ACFQHK_18480</name>
</gene>
<dbReference type="InterPro" id="IPR044068">
    <property type="entry name" value="CB"/>
</dbReference>
<dbReference type="GO" id="GO:0015074">
    <property type="term" value="P:DNA integration"/>
    <property type="evidence" value="ECO:0007669"/>
    <property type="project" value="UniProtKB-KW"/>
</dbReference>
<evidence type="ECO:0000256" key="5">
    <source>
        <dbReference type="SAM" id="MobiDB-lite"/>
    </source>
</evidence>
<dbReference type="PROSITE" id="PS51900">
    <property type="entry name" value="CB"/>
    <property type="match status" value="1"/>
</dbReference>
<dbReference type="Gene3D" id="1.10.443.10">
    <property type="entry name" value="Intergrase catalytic core"/>
    <property type="match status" value="1"/>
</dbReference>
<dbReference type="InterPro" id="IPR002104">
    <property type="entry name" value="Integrase_catalytic"/>
</dbReference>
<dbReference type="Proteomes" id="UP001596406">
    <property type="component" value="Unassembled WGS sequence"/>
</dbReference>
<evidence type="ECO:0000313" key="8">
    <source>
        <dbReference type="EMBL" id="MFC6838470.1"/>
    </source>
</evidence>
<evidence type="ECO:0000259" key="7">
    <source>
        <dbReference type="PROSITE" id="PS51900"/>
    </source>
</evidence>
<dbReference type="GO" id="GO:0003677">
    <property type="term" value="F:DNA binding"/>
    <property type="evidence" value="ECO:0007669"/>
    <property type="project" value="UniProtKB-UniRule"/>
</dbReference>
<evidence type="ECO:0000256" key="3">
    <source>
        <dbReference type="ARBA" id="ARBA00023172"/>
    </source>
</evidence>
<reference evidence="8 9" key="1">
    <citation type="journal article" date="2019" name="Int. J. Syst. Evol. Microbiol.">
        <title>The Global Catalogue of Microorganisms (GCM) 10K type strain sequencing project: providing services to taxonomists for standard genome sequencing and annotation.</title>
        <authorList>
            <consortium name="The Broad Institute Genomics Platform"/>
            <consortium name="The Broad Institute Genome Sequencing Center for Infectious Disease"/>
            <person name="Wu L."/>
            <person name="Ma J."/>
        </authorList>
    </citation>
    <scope>NUCLEOTIDE SEQUENCE [LARGE SCALE GENOMIC DNA]</scope>
    <source>
        <strain evidence="8 9">PSRA2</strain>
    </source>
</reference>
<name>A0ABD5UD17_9EURY</name>
<keyword evidence="1" id="KW-0229">DNA integration</keyword>
<feature type="region of interest" description="Disordered" evidence="5">
    <location>
        <begin position="1"/>
        <end position="26"/>
    </location>
</feature>
<proteinExistence type="predicted"/>
<keyword evidence="2 4" id="KW-0238">DNA-binding</keyword>
<dbReference type="PROSITE" id="PS51898">
    <property type="entry name" value="TYR_RECOMBINASE"/>
    <property type="match status" value="1"/>
</dbReference>
<comment type="caution">
    <text evidence="8">The sequence shown here is derived from an EMBL/GenBank/DDBJ whole genome shotgun (WGS) entry which is preliminary data.</text>
</comment>
<evidence type="ECO:0000256" key="1">
    <source>
        <dbReference type="ARBA" id="ARBA00022908"/>
    </source>
</evidence>
<organism evidence="8 9">
    <name type="scientific">Halomarina ordinaria</name>
    <dbReference type="NCBI Taxonomy" id="3033939"/>
    <lineage>
        <taxon>Archaea</taxon>
        <taxon>Methanobacteriati</taxon>
        <taxon>Methanobacteriota</taxon>
        <taxon>Stenosarchaea group</taxon>
        <taxon>Halobacteria</taxon>
        <taxon>Halobacteriales</taxon>
        <taxon>Natronomonadaceae</taxon>
        <taxon>Halomarina</taxon>
    </lineage>
</organism>
<dbReference type="EMBL" id="JBHSXM010000006">
    <property type="protein sequence ID" value="MFC6838470.1"/>
    <property type="molecule type" value="Genomic_DNA"/>
</dbReference>
<evidence type="ECO:0000256" key="4">
    <source>
        <dbReference type="PROSITE-ProRule" id="PRU01248"/>
    </source>
</evidence>
<dbReference type="InterPro" id="IPR011010">
    <property type="entry name" value="DNA_brk_join_enz"/>
</dbReference>
<dbReference type="AlphaFoldDB" id="A0ABD5UD17"/>
<dbReference type="SUPFAM" id="SSF56349">
    <property type="entry name" value="DNA breaking-rejoining enzymes"/>
    <property type="match status" value="1"/>
</dbReference>
<dbReference type="Pfam" id="PF13102">
    <property type="entry name" value="Phage_int_SAM_5"/>
    <property type="match status" value="1"/>
</dbReference>
<keyword evidence="9" id="KW-1185">Reference proteome</keyword>
<feature type="compositionally biased region" description="Basic and acidic residues" evidence="5">
    <location>
        <begin position="1"/>
        <end position="15"/>
    </location>
</feature>
<keyword evidence="3" id="KW-0233">DNA recombination</keyword>
<feature type="domain" description="Tyr recombinase" evidence="6">
    <location>
        <begin position="149"/>
        <end position="390"/>
    </location>
</feature>
<dbReference type="InterPro" id="IPR013762">
    <property type="entry name" value="Integrase-like_cat_sf"/>
</dbReference>
<dbReference type="RefSeq" id="WP_304450159.1">
    <property type="nucleotide sequence ID" value="NZ_JARRAH010000006.1"/>
</dbReference>
<protein>
    <submittedName>
        <fullName evidence="8">Tyrosine-type recombinase/integrase</fullName>
    </submittedName>
</protein>
<dbReference type="InterPro" id="IPR025269">
    <property type="entry name" value="SAM-like_dom"/>
</dbReference>